<dbReference type="EMBL" id="CAHPSF010000002">
    <property type="protein sequence ID" value="CAB5674003.1"/>
    <property type="molecule type" value="Genomic_DNA"/>
</dbReference>
<dbReference type="InterPro" id="IPR029063">
    <property type="entry name" value="SAM-dependent_MTases_sf"/>
</dbReference>
<keyword evidence="1" id="KW-0489">Methyltransferase</keyword>
<dbReference type="GO" id="GO:0102130">
    <property type="term" value="F:malonyl-CoA methyltransferase activity"/>
    <property type="evidence" value="ECO:0007669"/>
    <property type="project" value="UniProtKB-EC"/>
</dbReference>
<dbReference type="PANTHER" id="PTHR43861">
    <property type="entry name" value="TRANS-ACONITATE 2-METHYLTRANSFERASE-RELATED"/>
    <property type="match status" value="1"/>
</dbReference>
<dbReference type="InterPro" id="IPR013216">
    <property type="entry name" value="Methyltransf_11"/>
</dbReference>
<accession>A0A809S2S5</accession>
<dbReference type="AlphaFoldDB" id="A0A809S2S5"/>
<dbReference type="Proteomes" id="UP000834611">
    <property type="component" value="Unassembled WGS sequence"/>
</dbReference>
<protein>
    <submittedName>
        <fullName evidence="1">Malonyl-CoA O-methyltransferase BioC</fullName>
        <ecNumber evidence="1">2.1.1.197</ecNumber>
    </submittedName>
</protein>
<dbReference type="GO" id="GO:0032259">
    <property type="term" value="P:methylation"/>
    <property type="evidence" value="ECO:0007669"/>
    <property type="project" value="UniProtKB-KW"/>
</dbReference>
<dbReference type="RefSeq" id="WP_096864892.1">
    <property type="nucleotide sequence ID" value="NZ_ABDWLN020000008.1"/>
</dbReference>
<gene>
    <name evidence="1" type="primary">bioC_2</name>
    <name evidence="1" type="ORF">GHA_00910</name>
</gene>
<dbReference type="CDD" id="cd02440">
    <property type="entry name" value="AdoMet_MTases"/>
    <property type="match status" value="1"/>
</dbReference>
<name>A0A809S2S5_PRORE</name>
<organism evidence="1 2">
    <name type="scientific">Providencia rettgeri</name>
    <dbReference type="NCBI Taxonomy" id="587"/>
    <lineage>
        <taxon>Bacteria</taxon>
        <taxon>Pseudomonadati</taxon>
        <taxon>Pseudomonadota</taxon>
        <taxon>Gammaproteobacteria</taxon>
        <taxon>Enterobacterales</taxon>
        <taxon>Morganellaceae</taxon>
        <taxon>Providencia</taxon>
    </lineage>
</organism>
<comment type="caution">
    <text evidence="1">The sequence shown here is derived from an EMBL/GenBank/DDBJ whole genome shotgun (WGS) entry which is preliminary data.</text>
</comment>
<dbReference type="EC" id="2.1.1.197" evidence="1"/>
<reference evidence="1" key="1">
    <citation type="submission" date="2020-05" db="EMBL/GenBank/DDBJ databases">
        <authorList>
            <person name="Delgado-Blas J."/>
        </authorList>
    </citation>
    <scope>NUCLEOTIDE SEQUENCE</scope>
    <source>
        <strain evidence="1">BB1453</strain>
    </source>
</reference>
<evidence type="ECO:0000313" key="2">
    <source>
        <dbReference type="Proteomes" id="UP000834611"/>
    </source>
</evidence>
<sequence length="243" mass="27503">MSQNIYDDPDFFAGYATLPRSVEGLSGAPEWDAIQRLLPDLNGKSIIDLGCGYGWFCRWASAQGATQVTGVDLSEKMLTKAISMTDDSAITYLRADLEKLSLPTEQYDLIYSSLALHYVVDIYSLLTKLYQALNQGGRVIFSAEHPIYTAPLIQEWCIDKYGNKAWPVNQYQQEGNRISHWFADGVVKQHRKLSTWINLLISAGFEIIELDEWGPSCEQIIENPTLDEEKERPMIFIISAQKP</sequence>
<dbReference type="Pfam" id="PF08241">
    <property type="entry name" value="Methyltransf_11"/>
    <property type="match status" value="1"/>
</dbReference>
<dbReference type="GO" id="GO:0008757">
    <property type="term" value="F:S-adenosylmethionine-dependent methyltransferase activity"/>
    <property type="evidence" value="ECO:0007669"/>
    <property type="project" value="InterPro"/>
</dbReference>
<proteinExistence type="predicted"/>
<dbReference type="SUPFAM" id="SSF53335">
    <property type="entry name" value="S-adenosyl-L-methionine-dependent methyltransferases"/>
    <property type="match status" value="1"/>
</dbReference>
<dbReference type="PANTHER" id="PTHR43861:SF1">
    <property type="entry name" value="TRANS-ACONITATE 2-METHYLTRANSFERASE"/>
    <property type="match status" value="1"/>
</dbReference>
<keyword evidence="1" id="KW-0808">Transferase</keyword>
<evidence type="ECO:0000313" key="1">
    <source>
        <dbReference type="EMBL" id="CAB5674003.1"/>
    </source>
</evidence>
<dbReference type="Gene3D" id="3.40.50.150">
    <property type="entry name" value="Vaccinia Virus protein VP39"/>
    <property type="match status" value="1"/>
</dbReference>